<reference evidence="4 5" key="1">
    <citation type="submission" date="2020-08" db="EMBL/GenBank/DDBJ databases">
        <title>Sequencing the genomes of 1000 actinobacteria strains.</title>
        <authorList>
            <person name="Klenk H.-P."/>
        </authorList>
    </citation>
    <scope>NUCLEOTIDE SEQUENCE [LARGE SCALE GENOMIC DNA]</scope>
    <source>
        <strain evidence="4 5">DSM 43149</strain>
    </source>
</reference>
<dbReference type="PANTHER" id="PTHR43158:SF5">
    <property type="entry name" value="ABC TRANSPORTER, ATP-BINDING PROTEIN"/>
    <property type="match status" value="1"/>
</dbReference>
<dbReference type="Gene3D" id="3.40.50.300">
    <property type="entry name" value="P-loop containing nucleotide triphosphate hydrolases"/>
    <property type="match status" value="1"/>
</dbReference>
<dbReference type="AlphaFoldDB" id="A0A7W7MNG4"/>
<dbReference type="PANTHER" id="PTHR43158">
    <property type="entry name" value="SKFA PEPTIDE EXPORT ATP-BINDING PROTEIN SKFE"/>
    <property type="match status" value="1"/>
</dbReference>
<proteinExistence type="predicted"/>
<protein>
    <submittedName>
        <fullName evidence="4">ABC-2 type transport system ATP-binding protein</fullName>
    </submittedName>
</protein>
<evidence type="ECO:0000259" key="3">
    <source>
        <dbReference type="PROSITE" id="PS50893"/>
    </source>
</evidence>
<dbReference type="SUPFAM" id="SSF52540">
    <property type="entry name" value="P-loop containing nucleoside triphosphate hydrolases"/>
    <property type="match status" value="1"/>
</dbReference>
<dbReference type="RefSeq" id="WP_184990030.1">
    <property type="nucleotide sequence ID" value="NZ_BOMK01000068.1"/>
</dbReference>
<dbReference type="EMBL" id="JACHNH010000001">
    <property type="protein sequence ID" value="MBB4760309.1"/>
    <property type="molecule type" value="Genomic_DNA"/>
</dbReference>
<evidence type="ECO:0000256" key="1">
    <source>
        <dbReference type="ARBA" id="ARBA00022741"/>
    </source>
</evidence>
<dbReference type="Pfam" id="PF00005">
    <property type="entry name" value="ABC_tran"/>
    <property type="match status" value="1"/>
</dbReference>
<evidence type="ECO:0000313" key="4">
    <source>
        <dbReference type="EMBL" id="MBB4760309.1"/>
    </source>
</evidence>
<name>A0A7W7MNG4_9ACTN</name>
<dbReference type="PROSITE" id="PS50893">
    <property type="entry name" value="ABC_TRANSPORTER_2"/>
    <property type="match status" value="1"/>
</dbReference>
<keyword evidence="1" id="KW-0547">Nucleotide-binding</keyword>
<keyword evidence="2 4" id="KW-0067">ATP-binding</keyword>
<dbReference type="GO" id="GO:0005524">
    <property type="term" value="F:ATP binding"/>
    <property type="evidence" value="ECO:0007669"/>
    <property type="project" value="UniProtKB-KW"/>
</dbReference>
<accession>A0A7W7MNG4</accession>
<dbReference type="Proteomes" id="UP000578112">
    <property type="component" value="Unassembled WGS sequence"/>
</dbReference>
<dbReference type="GO" id="GO:0016887">
    <property type="term" value="F:ATP hydrolysis activity"/>
    <property type="evidence" value="ECO:0007669"/>
    <property type="project" value="InterPro"/>
</dbReference>
<dbReference type="SMART" id="SM00382">
    <property type="entry name" value="AAA"/>
    <property type="match status" value="1"/>
</dbReference>
<comment type="caution">
    <text evidence="4">The sequence shown here is derived from an EMBL/GenBank/DDBJ whole genome shotgun (WGS) entry which is preliminary data.</text>
</comment>
<dbReference type="InterPro" id="IPR003593">
    <property type="entry name" value="AAA+_ATPase"/>
</dbReference>
<evidence type="ECO:0000256" key="2">
    <source>
        <dbReference type="ARBA" id="ARBA00022840"/>
    </source>
</evidence>
<keyword evidence="5" id="KW-1185">Reference proteome</keyword>
<feature type="domain" description="ABC transporter" evidence="3">
    <location>
        <begin position="2"/>
        <end position="227"/>
    </location>
</feature>
<evidence type="ECO:0000313" key="5">
    <source>
        <dbReference type="Proteomes" id="UP000578112"/>
    </source>
</evidence>
<organism evidence="4 5">
    <name type="scientific">Actinoplanes digitatis</name>
    <dbReference type="NCBI Taxonomy" id="1868"/>
    <lineage>
        <taxon>Bacteria</taxon>
        <taxon>Bacillati</taxon>
        <taxon>Actinomycetota</taxon>
        <taxon>Actinomycetes</taxon>
        <taxon>Micromonosporales</taxon>
        <taxon>Micromonosporaceae</taxon>
        <taxon>Actinoplanes</taxon>
    </lineage>
</organism>
<dbReference type="InterPro" id="IPR027417">
    <property type="entry name" value="P-loop_NTPase"/>
</dbReference>
<gene>
    <name evidence="4" type="ORF">BJ971_000865</name>
</gene>
<sequence length="303" mass="32400">MISLRDLTVRYGDTVAVDRLTLDLEPGKIYGLLGRNGSGKTSLLSVLAAYRRASGGSVAIDGVDPFEDADLMRGTVFIRDTLDVSPQDRISRVLGFAGRLRPTWDAAYAERLADLFRLDLRKRVSALSRGQRSSLGAVIGLAARAPLTILDEVYLGMDAGVRAAFYTELLADYLTHPRTIILSTHLIEEVADLFEQVIVIDRGRLLVHEDTDTFRARGVAVTGPAPAVDAFVAGRTVLGEQSLGGLRQVTLYGALDDGEVARAEAAGLALAPVGVQDLFVHLTAASAADGDAVDRAGRTEALR</sequence>
<dbReference type="InterPro" id="IPR003439">
    <property type="entry name" value="ABC_transporter-like_ATP-bd"/>
</dbReference>